<comment type="caution">
    <text evidence="1">The sequence shown here is derived from an EMBL/GenBank/DDBJ whole genome shotgun (WGS) entry which is preliminary data.</text>
</comment>
<sequence length="94" mass="10905">MDPDQDLAAMNRDQLVAEVKRLRAGIRAHRDSTGHDLCWHHPDLWGLLPERVTPEVAVPPWPKFLRGCLRYREALERELSNAPKADYEYGEKET</sequence>
<accession>A0A7Y4M4E8</accession>
<organism evidence="1 2">
    <name type="scientific">Bradyrhizobium archetypum</name>
    <dbReference type="NCBI Taxonomy" id="2721160"/>
    <lineage>
        <taxon>Bacteria</taxon>
        <taxon>Pseudomonadati</taxon>
        <taxon>Pseudomonadota</taxon>
        <taxon>Alphaproteobacteria</taxon>
        <taxon>Hyphomicrobiales</taxon>
        <taxon>Nitrobacteraceae</taxon>
        <taxon>Bradyrhizobium</taxon>
    </lineage>
</organism>
<proteinExistence type="predicted"/>
<dbReference type="RefSeq" id="WP_171711959.1">
    <property type="nucleotide sequence ID" value="NZ_JAAVLW010000006.1"/>
</dbReference>
<name>A0A7Y4M4E8_9BRAD</name>
<dbReference type="EMBL" id="JAAVLW010000006">
    <property type="protein sequence ID" value="NOJ49035.1"/>
    <property type="molecule type" value="Genomic_DNA"/>
</dbReference>
<dbReference type="Proteomes" id="UP000528734">
    <property type="component" value="Unassembled WGS sequence"/>
</dbReference>
<protein>
    <submittedName>
        <fullName evidence="1">Uncharacterized protein</fullName>
    </submittedName>
</protein>
<gene>
    <name evidence="1" type="ORF">HCN50_22750</name>
</gene>
<evidence type="ECO:0000313" key="2">
    <source>
        <dbReference type="Proteomes" id="UP000528734"/>
    </source>
</evidence>
<evidence type="ECO:0000313" key="1">
    <source>
        <dbReference type="EMBL" id="NOJ49035.1"/>
    </source>
</evidence>
<dbReference type="AlphaFoldDB" id="A0A7Y4M4E8"/>
<reference evidence="1 2" key="1">
    <citation type="submission" date="2020-03" db="EMBL/GenBank/DDBJ databases">
        <title>Bradyrhizobium diversity isolated from nodules of Muelleranthus trifoliolatus.</title>
        <authorList>
            <person name="Klepa M."/>
            <person name="Helene L."/>
            <person name="Hungria M."/>
        </authorList>
    </citation>
    <scope>NUCLEOTIDE SEQUENCE [LARGE SCALE GENOMIC DNA]</scope>
    <source>
        <strain evidence="1 2">WSM 1744</strain>
    </source>
</reference>
<keyword evidence="2" id="KW-1185">Reference proteome</keyword>